<dbReference type="EMBL" id="ML119719">
    <property type="protein sequence ID" value="RPA77869.1"/>
    <property type="molecule type" value="Genomic_DNA"/>
</dbReference>
<reference evidence="1 2" key="1">
    <citation type="journal article" date="2018" name="Nat. Ecol. Evol.">
        <title>Pezizomycetes genomes reveal the molecular basis of ectomycorrhizal truffle lifestyle.</title>
        <authorList>
            <person name="Murat C."/>
            <person name="Payen T."/>
            <person name="Noel B."/>
            <person name="Kuo A."/>
            <person name="Morin E."/>
            <person name="Chen J."/>
            <person name="Kohler A."/>
            <person name="Krizsan K."/>
            <person name="Balestrini R."/>
            <person name="Da Silva C."/>
            <person name="Montanini B."/>
            <person name="Hainaut M."/>
            <person name="Levati E."/>
            <person name="Barry K.W."/>
            <person name="Belfiori B."/>
            <person name="Cichocki N."/>
            <person name="Clum A."/>
            <person name="Dockter R.B."/>
            <person name="Fauchery L."/>
            <person name="Guy J."/>
            <person name="Iotti M."/>
            <person name="Le Tacon F."/>
            <person name="Lindquist E.A."/>
            <person name="Lipzen A."/>
            <person name="Malagnac F."/>
            <person name="Mello A."/>
            <person name="Molinier V."/>
            <person name="Miyauchi S."/>
            <person name="Poulain J."/>
            <person name="Riccioni C."/>
            <person name="Rubini A."/>
            <person name="Sitrit Y."/>
            <person name="Splivallo R."/>
            <person name="Traeger S."/>
            <person name="Wang M."/>
            <person name="Zifcakova L."/>
            <person name="Wipf D."/>
            <person name="Zambonelli A."/>
            <person name="Paolocci F."/>
            <person name="Nowrousian M."/>
            <person name="Ottonello S."/>
            <person name="Baldrian P."/>
            <person name="Spatafora J.W."/>
            <person name="Henrissat B."/>
            <person name="Nagy L.G."/>
            <person name="Aury J.M."/>
            <person name="Wincker P."/>
            <person name="Grigoriev I.V."/>
            <person name="Bonfante P."/>
            <person name="Martin F.M."/>
        </authorList>
    </citation>
    <scope>NUCLEOTIDE SEQUENCE [LARGE SCALE GENOMIC DNA]</scope>
    <source>
        <strain evidence="1 2">RN42</strain>
    </source>
</reference>
<dbReference type="AlphaFoldDB" id="A0A3N4HW32"/>
<dbReference type="InterPro" id="IPR035896">
    <property type="entry name" value="AN1-like_Znf"/>
</dbReference>
<dbReference type="STRING" id="1160509.A0A3N4HW32"/>
<dbReference type="Proteomes" id="UP000275078">
    <property type="component" value="Unassembled WGS sequence"/>
</dbReference>
<name>A0A3N4HW32_ASCIM</name>
<dbReference type="OrthoDB" id="5327538at2759"/>
<evidence type="ECO:0000313" key="1">
    <source>
        <dbReference type="EMBL" id="RPA77869.1"/>
    </source>
</evidence>
<gene>
    <name evidence="1" type="ORF">BJ508DRAFT_309718</name>
</gene>
<accession>A0A3N4HW32</accession>
<dbReference type="PANTHER" id="PTHR21310">
    <property type="entry name" value="AMINOGLYCOSIDE PHOSPHOTRANSFERASE-RELATED-RELATED"/>
    <property type="match status" value="1"/>
</dbReference>
<evidence type="ECO:0008006" key="3">
    <source>
        <dbReference type="Google" id="ProtNLM"/>
    </source>
</evidence>
<organism evidence="1 2">
    <name type="scientific">Ascobolus immersus RN42</name>
    <dbReference type="NCBI Taxonomy" id="1160509"/>
    <lineage>
        <taxon>Eukaryota</taxon>
        <taxon>Fungi</taxon>
        <taxon>Dikarya</taxon>
        <taxon>Ascomycota</taxon>
        <taxon>Pezizomycotina</taxon>
        <taxon>Pezizomycetes</taxon>
        <taxon>Pezizales</taxon>
        <taxon>Ascobolaceae</taxon>
        <taxon>Ascobolus</taxon>
    </lineage>
</organism>
<dbReference type="PANTHER" id="PTHR21310:SF15">
    <property type="entry name" value="AMINOGLYCOSIDE PHOSPHOTRANSFERASE DOMAIN-CONTAINING PROTEIN"/>
    <property type="match status" value="1"/>
</dbReference>
<evidence type="ECO:0000313" key="2">
    <source>
        <dbReference type="Proteomes" id="UP000275078"/>
    </source>
</evidence>
<sequence length="500" mass="57216">MPIQICNFHTDGLGCFQPVEIRFGFCSSCRKQYCVDHAVKTSHGCSEVVRHIGTLIRNERRQTTANMVYWNTLLGVPMRSRAQQGHNTKGLTCHIRGLEGFNPSAPQTPAQRSARDTIFDDNNIGLESPYGFVFIDFSDGYTITARILLFSTDDRLPKAMEEFADKVELGTLRFFQDLQLLGKRVVPQVLAVGYGDERDDPNSNIDFSYMLFYTLPGVPPGSFLWSGTFGKQRERMFSQIAEFFVELEKHPMERMGSIIWDSPPGSQNPSCLLTSFGSYATFNGPETSLGPYEHAQVALADFFRHQKYQLKTKENGVDRVDNYLILLWKEAKLPALLESMPSGGRGPFYLRRALDSALTIGVDKEEVDIAFILDWRFSSFMPKEFAFSSLSFMWPADYAQGNNVMTNDECYFATCFENMGRQDLSNIVRNGRRYQRIFNDFFLHHWPTNPADMRSSFNALRRDFDSNDTEGFDQWKEKMLVEHWGDKGLQTIIVQELLAH</sequence>
<protein>
    <recommendedName>
        <fullName evidence="3">AN1-type domain-containing protein</fullName>
    </recommendedName>
</protein>
<keyword evidence="2" id="KW-1185">Reference proteome</keyword>
<dbReference type="SUPFAM" id="SSF118310">
    <property type="entry name" value="AN1-like Zinc finger"/>
    <property type="match status" value="1"/>
</dbReference>
<proteinExistence type="predicted"/>
<dbReference type="InterPro" id="IPR051678">
    <property type="entry name" value="AGP_Transferase"/>
</dbReference>